<proteinExistence type="predicted"/>
<evidence type="ECO:0000313" key="1">
    <source>
        <dbReference type="EMBL" id="QQA01135.1"/>
    </source>
</evidence>
<keyword evidence="2" id="KW-1185">Reference proteome</keyword>
<dbReference type="RefSeq" id="WP_198442726.1">
    <property type="nucleotide sequence ID" value="NZ_CBCSHE010000017.1"/>
</dbReference>
<dbReference type="AlphaFoldDB" id="A0A7T3V5N6"/>
<accession>A0A7T3V5N6</accession>
<dbReference type="Proteomes" id="UP000595224">
    <property type="component" value="Chromosome"/>
</dbReference>
<protein>
    <submittedName>
        <fullName evidence="1">Uncharacterized protein</fullName>
    </submittedName>
</protein>
<dbReference type="KEGG" id="tper:IWA51_00440"/>
<name>A0A7T3V5N6_9SPIR</name>
<reference evidence="1 2" key="1">
    <citation type="submission" date="2020-11" db="EMBL/GenBank/DDBJ databases">
        <title>Treponema Peruensis nv. sp., first commensal Treponema isolated from human feces.</title>
        <authorList>
            <person name="Belkhou C."/>
            <person name="Raes J."/>
        </authorList>
    </citation>
    <scope>NUCLEOTIDE SEQUENCE [LARGE SCALE GENOMIC DNA]</scope>
    <source>
        <strain evidence="1 2">RCC2812</strain>
    </source>
</reference>
<gene>
    <name evidence="1" type="ORF">IWA51_00440</name>
</gene>
<sequence>METDNEIKVDETKVEALTRKIILMENMNLKTHNKSDPQMISDIQKAIEEAVQCYSNQ</sequence>
<organism evidence="1 2">
    <name type="scientific">Treponema peruense</name>
    <dbReference type="NCBI Taxonomy" id="2787628"/>
    <lineage>
        <taxon>Bacteria</taxon>
        <taxon>Pseudomonadati</taxon>
        <taxon>Spirochaetota</taxon>
        <taxon>Spirochaetia</taxon>
        <taxon>Spirochaetales</taxon>
        <taxon>Treponemataceae</taxon>
        <taxon>Treponema</taxon>
    </lineage>
</organism>
<dbReference type="EMBL" id="CP064936">
    <property type="protein sequence ID" value="QQA01135.1"/>
    <property type="molecule type" value="Genomic_DNA"/>
</dbReference>
<evidence type="ECO:0000313" key="2">
    <source>
        <dbReference type="Proteomes" id="UP000595224"/>
    </source>
</evidence>